<name>A0A7Y6UR31_9HYPH</name>
<dbReference type="Pfam" id="PF04224">
    <property type="entry name" value="DUF417"/>
    <property type="match status" value="1"/>
</dbReference>
<dbReference type="GO" id="GO:1901530">
    <property type="term" value="P:response to hypochlorite"/>
    <property type="evidence" value="ECO:0007669"/>
    <property type="project" value="TreeGrafter"/>
</dbReference>
<dbReference type="PANTHER" id="PTHR40106:SF1">
    <property type="entry name" value="INNER MEMBRANE PROTEIN RCLC"/>
    <property type="match status" value="1"/>
</dbReference>
<protein>
    <submittedName>
        <fullName evidence="2">DUF417 family protein</fullName>
    </submittedName>
</protein>
<keyword evidence="1" id="KW-0472">Membrane</keyword>
<evidence type="ECO:0000313" key="2">
    <source>
        <dbReference type="EMBL" id="NVD42917.1"/>
    </source>
</evidence>
<sequence length="179" mass="19049">MPRDLAYQSAAHPRVHARSAARTLDLIDSHGQAVTTAGLYGSLAVIYGWFGGMKFTRYEAEGLVGLVSNNPLLSWTYSLFSVEGFSNLLGILELSIAALVVARLIKPIYSLVGGLLSAGLFATTLSFMVTTPGVFVPELGFPAISVAPGQFLLKDVGLFALSLWIAIDSFLALRAARAD</sequence>
<keyword evidence="1" id="KW-0812">Transmembrane</keyword>
<keyword evidence="1" id="KW-1133">Transmembrane helix</keyword>
<accession>A0A7Y6UR31</accession>
<feature type="transmembrane region" description="Helical" evidence="1">
    <location>
        <begin position="156"/>
        <end position="176"/>
    </location>
</feature>
<reference evidence="2 3" key="1">
    <citation type="submission" date="2020-06" db="EMBL/GenBank/DDBJ databases">
        <authorList>
            <person name="Grouzdev D.S."/>
        </authorList>
    </citation>
    <scope>NUCLEOTIDE SEQUENCE [LARGE SCALE GENOMIC DNA]</scope>
    <source>
        <strain evidence="2 3">HO-A22</strain>
    </source>
</reference>
<feature type="transmembrane region" description="Helical" evidence="1">
    <location>
        <begin position="112"/>
        <end position="136"/>
    </location>
</feature>
<dbReference type="AlphaFoldDB" id="A0A7Y6UR31"/>
<organism evidence="2 3">
    <name type="scientific">Ensifer oleiphilus</name>
    <dbReference type="NCBI Taxonomy" id="2742698"/>
    <lineage>
        <taxon>Bacteria</taxon>
        <taxon>Pseudomonadati</taxon>
        <taxon>Pseudomonadota</taxon>
        <taxon>Alphaproteobacteria</taxon>
        <taxon>Hyphomicrobiales</taxon>
        <taxon>Rhizobiaceae</taxon>
        <taxon>Sinorhizobium/Ensifer group</taxon>
        <taxon>Ensifer</taxon>
    </lineage>
</organism>
<dbReference type="InterPro" id="IPR007339">
    <property type="entry name" value="RclC-like"/>
</dbReference>
<keyword evidence="3" id="KW-1185">Reference proteome</keyword>
<dbReference type="EMBL" id="JABWDU010000011">
    <property type="protein sequence ID" value="NVD42917.1"/>
    <property type="molecule type" value="Genomic_DNA"/>
</dbReference>
<evidence type="ECO:0000256" key="1">
    <source>
        <dbReference type="SAM" id="Phobius"/>
    </source>
</evidence>
<comment type="caution">
    <text evidence="2">The sequence shown here is derived from an EMBL/GenBank/DDBJ whole genome shotgun (WGS) entry which is preliminary data.</text>
</comment>
<evidence type="ECO:0000313" key="3">
    <source>
        <dbReference type="Proteomes" id="UP000520198"/>
    </source>
</evidence>
<feature type="transmembrane region" description="Helical" evidence="1">
    <location>
        <begin position="33"/>
        <end position="50"/>
    </location>
</feature>
<feature type="transmembrane region" description="Helical" evidence="1">
    <location>
        <begin position="86"/>
        <end position="105"/>
    </location>
</feature>
<proteinExistence type="predicted"/>
<gene>
    <name evidence="2" type="ORF">HT585_29040</name>
</gene>
<dbReference type="GO" id="GO:0005886">
    <property type="term" value="C:plasma membrane"/>
    <property type="evidence" value="ECO:0007669"/>
    <property type="project" value="TreeGrafter"/>
</dbReference>
<dbReference type="PANTHER" id="PTHR40106">
    <property type="entry name" value="INNER MEMBRANE PROTEIN RCLC"/>
    <property type="match status" value="1"/>
</dbReference>
<dbReference type="Proteomes" id="UP000520198">
    <property type="component" value="Unassembled WGS sequence"/>
</dbReference>